<dbReference type="RefSeq" id="WP_003012088.1">
    <property type="nucleotide sequence ID" value="NZ_GG668636.1"/>
</dbReference>
<evidence type="ECO:0000259" key="1">
    <source>
        <dbReference type="Pfam" id="PF13201"/>
    </source>
</evidence>
<dbReference type="InterPro" id="IPR038653">
    <property type="entry name" value="Put_CMD_sf"/>
</dbReference>
<accession>C2FTG1</accession>
<protein>
    <recommendedName>
        <fullName evidence="1">Putative carbohydrate metabolism domain-containing protein</fullName>
    </recommendedName>
</protein>
<dbReference type="InterPro" id="IPR025112">
    <property type="entry name" value="PCMD"/>
</dbReference>
<feature type="domain" description="Putative carbohydrate metabolism" evidence="1">
    <location>
        <begin position="126"/>
        <end position="371"/>
    </location>
</feature>
<evidence type="ECO:0000313" key="3">
    <source>
        <dbReference type="Proteomes" id="UP000006241"/>
    </source>
</evidence>
<dbReference type="EMBL" id="ACHB01000013">
    <property type="protein sequence ID" value="EEI93764.1"/>
    <property type="molecule type" value="Genomic_DNA"/>
</dbReference>
<sequence>MMHRKILIVSVAFVMFLLSSCIKDEPLNMEADITAVYLENGNLITEPLVTNNTITIYVKPKGVSDPDYKLKFDLTSGATIAANVDPSQNSANSLSYTVTSQNKQFQKKYMVSIIEVTDGFVPSKFDFENFRTDETNKYHKFFDIVNNNSFDNWSSGNPGFAISLFGDKNPEMYPTRATDKSRSGKSAALLETKSTGPFGAMFGKPIAAGNLFIGAFDVTMALASPLKATRFGLPYNEVPKTFEGYYRYIPGKQLINSASKPVEGEDECTIYAVFYNIDDLMKETQKSYLSGENIWTSKSVVATAKLENGKATTGEGFAKFSIPFKYTKDVNIADVKKLKYGIAIVMSASKGGDIFQGAIGSTLIVDDVQIITK</sequence>
<dbReference type="Proteomes" id="UP000006241">
    <property type="component" value="Unassembled WGS sequence"/>
</dbReference>
<gene>
    <name evidence="2" type="ORF">HMPREF0765_0617</name>
</gene>
<organism evidence="2 3">
    <name type="scientific">Sphingobacterium spiritivorum ATCC 33300</name>
    <dbReference type="NCBI Taxonomy" id="525372"/>
    <lineage>
        <taxon>Bacteria</taxon>
        <taxon>Pseudomonadati</taxon>
        <taxon>Bacteroidota</taxon>
        <taxon>Sphingobacteriia</taxon>
        <taxon>Sphingobacteriales</taxon>
        <taxon>Sphingobacteriaceae</taxon>
        <taxon>Sphingobacterium</taxon>
    </lineage>
</organism>
<dbReference type="Gene3D" id="2.60.120.890">
    <property type="entry name" value="BT2081, beta-jelly-roll domain"/>
    <property type="match status" value="1"/>
</dbReference>
<dbReference type="PROSITE" id="PS51257">
    <property type="entry name" value="PROKAR_LIPOPROTEIN"/>
    <property type="match status" value="1"/>
</dbReference>
<reference evidence="2 3" key="1">
    <citation type="submission" date="2009-01" db="EMBL/GenBank/DDBJ databases">
        <authorList>
            <person name="Qin X."/>
            <person name="Bachman B."/>
            <person name="Battles P."/>
            <person name="Bell A."/>
            <person name="Bess C."/>
            <person name="Bickham C."/>
            <person name="Chaboub L."/>
            <person name="Chen D."/>
            <person name="Coyle M."/>
            <person name="Deiros D.R."/>
            <person name="Dinh H."/>
            <person name="Forbes L."/>
            <person name="Fowler G."/>
            <person name="Francisco L."/>
            <person name="Fu Q."/>
            <person name="Gubbala S."/>
            <person name="Hale W."/>
            <person name="Han Y."/>
            <person name="Hemphill L."/>
            <person name="Highlander S.K."/>
            <person name="Hirani K."/>
            <person name="Hogues M."/>
            <person name="Jackson L."/>
            <person name="Jakkamsetti A."/>
            <person name="Javaid M."/>
            <person name="Jiang H."/>
            <person name="Korchina V."/>
            <person name="Kovar C."/>
            <person name="Lara F."/>
            <person name="Lee S."/>
            <person name="Mata R."/>
            <person name="Mathew T."/>
            <person name="Moen C."/>
            <person name="Morales K."/>
            <person name="Munidasa M."/>
            <person name="Nazareth L."/>
            <person name="Ngo R."/>
            <person name="Nguyen L."/>
            <person name="Okwuonu G."/>
            <person name="Ongeri F."/>
            <person name="Patil S."/>
            <person name="Petrosino J."/>
            <person name="Pham C."/>
            <person name="Pham P."/>
            <person name="Pu L.-L."/>
            <person name="Puazo M."/>
            <person name="Raj R."/>
            <person name="Reid J."/>
            <person name="Rouhana J."/>
            <person name="Saada N."/>
            <person name="Shang Y."/>
            <person name="Simmons D."/>
            <person name="Thornton R."/>
            <person name="Warren J."/>
            <person name="Weissenberger G."/>
            <person name="Zhang J."/>
            <person name="Zhang L."/>
            <person name="Zhou C."/>
            <person name="Zhu D."/>
            <person name="Muzny D."/>
            <person name="Worley K."/>
            <person name="Gibbs R."/>
        </authorList>
    </citation>
    <scope>NUCLEOTIDE SEQUENCE [LARGE SCALE GENOMIC DNA]</scope>
    <source>
        <strain evidence="2 3">ATCC 33300</strain>
    </source>
</reference>
<dbReference type="Gene3D" id="2.60.40.2340">
    <property type="match status" value="1"/>
</dbReference>
<comment type="caution">
    <text evidence="2">The sequence shown here is derived from an EMBL/GenBank/DDBJ whole genome shotgun (WGS) entry which is preliminary data.</text>
</comment>
<dbReference type="HOGENOM" id="CLU_058034_0_0_10"/>
<proteinExistence type="predicted"/>
<dbReference type="Pfam" id="PF13201">
    <property type="entry name" value="PCMD"/>
    <property type="match status" value="1"/>
</dbReference>
<dbReference type="AlphaFoldDB" id="C2FTG1"/>
<evidence type="ECO:0000313" key="2">
    <source>
        <dbReference type="EMBL" id="EEI93764.1"/>
    </source>
</evidence>
<name>C2FTG1_SPHSI</name>